<protein>
    <recommendedName>
        <fullName evidence="3">Glycosyltransferase RgtA/B/C/D-like domain-containing protein</fullName>
    </recommendedName>
</protein>
<keyword evidence="1" id="KW-0472">Membrane</keyword>
<dbReference type="AlphaFoldDB" id="A0A7C0Y4Q1"/>
<name>A0A7C0Y4Q1_DESA2</name>
<keyword evidence="1" id="KW-0812">Transmembrane</keyword>
<evidence type="ECO:0000313" key="2">
    <source>
        <dbReference type="EMBL" id="HDD44378.1"/>
    </source>
</evidence>
<sequence length="597" mass="68762">MRNRDMGILQKFASSKYKFIVFLLVLPAILGAIYVKIFGVNVVFWDQWELVPLIEKLYSGNLTFDQLFAQHNEHRLFFPRIIMLILAHITRYNTITEMYLSWIITLLTLVLIFVMYKQNFGISESSLLKFIPISWLIFNFRQFENMLWGWQNQIYLCVFGFVFSIYLLEKSEKIDCKFLLAIFGGILSSFSFVNGLLVWPTGFLFIILSKTKNKNYLGTAWALVGIAVLCTYLYKWVKPSHHPSILYIIEQPINSIEYLIVNIGSPLGFEHSTAFGMGIFILFEIIMVSILLLKNGLLKENAKWLSFIFFSLASSLTITVGRAGFGVEQALSSRYVTFTLLGIVGLYLVVVGLYNKFETKNQKYAVLYGMVLSVIFVGIIIGYSRGVIAGEEISESRKNMACYLIGYNWTSDEFLKNLYPHPDIVKKRAKILERHKLNVFSFKDEVYMLYDLKPIKILSQQHFITGAGKINDEIKFIIHEHPLPSDKALIEFENIPIPKNATLRFSIALDPQVWSPDKGDGVLFEIYIKENESKQQIFSKYIDPKNNPEERKWNDSEVDLSNYADKNVTIIFSTSSGPNNDSNYDWAWWGNPVIVTV</sequence>
<keyword evidence="1" id="KW-1133">Transmembrane helix</keyword>
<proteinExistence type="predicted"/>
<feature type="transmembrane region" description="Helical" evidence="1">
    <location>
        <begin position="335"/>
        <end position="354"/>
    </location>
</feature>
<feature type="transmembrane region" description="Helical" evidence="1">
    <location>
        <begin position="152"/>
        <end position="168"/>
    </location>
</feature>
<gene>
    <name evidence="2" type="ORF">ENG63_05920</name>
</gene>
<feature type="transmembrane region" description="Helical" evidence="1">
    <location>
        <begin position="180"/>
        <end position="208"/>
    </location>
</feature>
<feature type="transmembrane region" description="Helical" evidence="1">
    <location>
        <begin position="215"/>
        <end position="234"/>
    </location>
</feature>
<feature type="transmembrane region" description="Helical" evidence="1">
    <location>
        <begin position="366"/>
        <end position="384"/>
    </location>
</feature>
<evidence type="ECO:0000256" key="1">
    <source>
        <dbReference type="SAM" id="Phobius"/>
    </source>
</evidence>
<evidence type="ECO:0008006" key="3">
    <source>
        <dbReference type="Google" id="ProtNLM"/>
    </source>
</evidence>
<comment type="caution">
    <text evidence="2">The sequence shown here is derived from an EMBL/GenBank/DDBJ whole genome shotgun (WGS) entry which is preliminary data.</text>
</comment>
<reference evidence="2" key="1">
    <citation type="journal article" date="2020" name="mSystems">
        <title>Genome- and Community-Level Interaction Insights into Carbon Utilization and Element Cycling Functions of Hydrothermarchaeota in Hydrothermal Sediment.</title>
        <authorList>
            <person name="Zhou Z."/>
            <person name="Liu Y."/>
            <person name="Xu W."/>
            <person name="Pan J."/>
            <person name="Luo Z.H."/>
            <person name="Li M."/>
        </authorList>
    </citation>
    <scope>NUCLEOTIDE SEQUENCE [LARGE SCALE GENOMIC DNA]</scope>
    <source>
        <strain evidence="2">HyVt-233</strain>
    </source>
</reference>
<dbReference type="Proteomes" id="UP000886289">
    <property type="component" value="Unassembled WGS sequence"/>
</dbReference>
<dbReference type="EMBL" id="DRBS01000228">
    <property type="protein sequence ID" value="HDD44378.1"/>
    <property type="molecule type" value="Genomic_DNA"/>
</dbReference>
<feature type="transmembrane region" description="Helical" evidence="1">
    <location>
        <begin position="99"/>
        <end position="116"/>
    </location>
</feature>
<feature type="transmembrane region" description="Helical" evidence="1">
    <location>
        <begin position="274"/>
        <end position="293"/>
    </location>
</feature>
<feature type="transmembrane region" description="Helical" evidence="1">
    <location>
        <begin position="305"/>
        <end position="323"/>
    </location>
</feature>
<organism evidence="2">
    <name type="scientific">Desulfofervidus auxilii</name>
    <dbReference type="NCBI Taxonomy" id="1621989"/>
    <lineage>
        <taxon>Bacteria</taxon>
        <taxon>Pseudomonadati</taxon>
        <taxon>Thermodesulfobacteriota</taxon>
        <taxon>Candidatus Desulfofervidia</taxon>
        <taxon>Candidatus Desulfofervidales</taxon>
        <taxon>Candidatus Desulfofervidaceae</taxon>
        <taxon>Candidatus Desulfofervidus</taxon>
    </lineage>
</organism>
<accession>A0A7C0Y4Q1</accession>
<feature type="transmembrane region" description="Helical" evidence="1">
    <location>
        <begin position="20"/>
        <end position="45"/>
    </location>
</feature>